<dbReference type="InterPro" id="IPR001406">
    <property type="entry name" value="PsdUridine_synth_TruA"/>
</dbReference>
<evidence type="ECO:0000256" key="2">
    <source>
        <dbReference type="ARBA" id="ARBA00022694"/>
    </source>
</evidence>
<gene>
    <name evidence="7" type="ORF">JKP88DRAFT_309968</name>
</gene>
<comment type="catalytic activity">
    <reaction evidence="4">
        <text>uridine(38/39/40) in tRNA = pseudouridine(38/39/40) in tRNA</text>
        <dbReference type="Rhea" id="RHEA:22376"/>
        <dbReference type="Rhea" id="RHEA-COMP:10085"/>
        <dbReference type="Rhea" id="RHEA-COMP:10087"/>
        <dbReference type="ChEBI" id="CHEBI:65314"/>
        <dbReference type="ChEBI" id="CHEBI:65315"/>
        <dbReference type="EC" id="5.4.99.12"/>
    </reaction>
</comment>
<comment type="similarity">
    <text evidence="1 4">Belongs to the tRNA pseudouridine synthase TruA family.</text>
</comment>
<evidence type="ECO:0000313" key="8">
    <source>
        <dbReference type="Proteomes" id="UP000664859"/>
    </source>
</evidence>
<keyword evidence="3 4" id="KW-0413">Isomerase</keyword>
<dbReference type="GO" id="GO:0003723">
    <property type="term" value="F:RNA binding"/>
    <property type="evidence" value="ECO:0007669"/>
    <property type="project" value="InterPro"/>
</dbReference>
<evidence type="ECO:0000256" key="3">
    <source>
        <dbReference type="ARBA" id="ARBA00023235"/>
    </source>
</evidence>
<keyword evidence="2 4" id="KW-0819">tRNA processing</keyword>
<dbReference type="GO" id="GO:0031119">
    <property type="term" value="P:tRNA pseudouridine synthesis"/>
    <property type="evidence" value="ECO:0007669"/>
    <property type="project" value="TreeGrafter"/>
</dbReference>
<dbReference type="InterPro" id="IPR020103">
    <property type="entry name" value="PsdUridine_synth_cat_dom_sf"/>
</dbReference>
<organism evidence="7 8">
    <name type="scientific">Tribonema minus</name>
    <dbReference type="NCBI Taxonomy" id="303371"/>
    <lineage>
        <taxon>Eukaryota</taxon>
        <taxon>Sar</taxon>
        <taxon>Stramenopiles</taxon>
        <taxon>Ochrophyta</taxon>
        <taxon>PX clade</taxon>
        <taxon>Xanthophyceae</taxon>
        <taxon>Tribonematales</taxon>
        <taxon>Tribonemataceae</taxon>
        <taxon>Tribonema</taxon>
    </lineage>
</organism>
<feature type="domain" description="Pseudouridine synthase I TruA alpha/beta" evidence="6">
    <location>
        <begin position="87"/>
        <end position="156"/>
    </location>
</feature>
<comment type="caution">
    <text evidence="7">The sequence shown here is derived from an EMBL/GenBank/DDBJ whole genome shotgun (WGS) entry which is preliminary data.</text>
</comment>
<proteinExistence type="inferred from homology"/>
<protein>
    <recommendedName>
        <fullName evidence="4">tRNA pseudouridine synthase</fullName>
        <ecNumber evidence="4">5.4.99.12</ecNumber>
    </recommendedName>
</protein>
<dbReference type="InterPro" id="IPR020097">
    <property type="entry name" value="PsdUridine_synth_TruA_a/b_dom"/>
</dbReference>
<evidence type="ECO:0000256" key="5">
    <source>
        <dbReference type="SAM" id="MobiDB-lite"/>
    </source>
</evidence>
<reference evidence="7" key="1">
    <citation type="submission" date="2021-02" db="EMBL/GenBank/DDBJ databases">
        <title>First Annotated Genome of the Yellow-green Alga Tribonema minus.</title>
        <authorList>
            <person name="Mahan K.M."/>
        </authorList>
    </citation>
    <scope>NUCLEOTIDE SEQUENCE</scope>
    <source>
        <strain evidence="7">UTEX B ZZ1240</strain>
    </source>
</reference>
<dbReference type="PANTHER" id="PTHR11142">
    <property type="entry name" value="PSEUDOURIDYLATE SYNTHASE"/>
    <property type="match status" value="1"/>
</dbReference>
<feature type="region of interest" description="Disordered" evidence="5">
    <location>
        <begin position="156"/>
        <end position="208"/>
    </location>
</feature>
<dbReference type="Gene3D" id="3.30.70.660">
    <property type="entry name" value="Pseudouridine synthase I, catalytic domain, C-terminal subdomain"/>
    <property type="match status" value="1"/>
</dbReference>
<feature type="compositionally biased region" description="Gly residues" evidence="5">
    <location>
        <begin position="161"/>
        <end position="207"/>
    </location>
</feature>
<dbReference type="OrthoDB" id="271910at2759"/>
<dbReference type="EMBL" id="JAFCMP010000113">
    <property type="protein sequence ID" value="KAG5186055.1"/>
    <property type="molecule type" value="Genomic_DNA"/>
</dbReference>
<dbReference type="PANTHER" id="PTHR11142:SF0">
    <property type="entry name" value="TRNA PSEUDOURIDINE SYNTHASE-LIKE 1"/>
    <property type="match status" value="1"/>
</dbReference>
<evidence type="ECO:0000259" key="6">
    <source>
        <dbReference type="Pfam" id="PF01416"/>
    </source>
</evidence>
<keyword evidence="8" id="KW-1185">Reference proteome</keyword>
<dbReference type="GO" id="GO:0160147">
    <property type="term" value="F:tRNA pseudouridine(38-40) synthase activity"/>
    <property type="evidence" value="ECO:0007669"/>
    <property type="project" value="UniProtKB-EC"/>
</dbReference>
<dbReference type="AlphaFoldDB" id="A0A836CGV3"/>
<dbReference type="SUPFAM" id="SSF55120">
    <property type="entry name" value="Pseudouridine synthase"/>
    <property type="match status" value="1"/>
</dbReference>
<dbReference type="Proteomes" id="UP000664859">
    <property type="component" value="Unassembled WGS sequence"/>
</dbReference>
<dbReference type="InterPro" id="IPR020095">
    <property type="entry name" value="PsdUridine_synth_TruA_C"/>
</dbReference>
<dbReference type="Pfam" id="PF01416">
    <property type="entry name" value="PseudoU_synth_1"/>
    <property type="match status" value="1"/>
</dbReference>
<evidence type="ECO:0000256" key="1">
    <source>
        <dbReference type="ARBA" id="ARBA00009375"/>
    </source>
</evidence>
<dbReference type="EC" id="5.4.99.12" evidence="4"/>
<name>A0A836CGV3_9STRA</name>
<accession>A0A836CGV3</accession>
<sequence length="245" mass="24316">GGLWHPSVAAIGKEYTYRLAVGPPHALDPLDRHTQWNYCVPSDNVGGLDVDAMEAAALHLCRWRQDFSAFRGAPRGSARDGGAWRDQDPMCHVQSIKITPLPAPPRGAPPLHRYEITYRGDRFLYHMVRLMTGALLRVGLGALPPDAIAAALDARAAPGSSGSGSGSGGGGSAGSGGGGGGGGGSGSGGGGSGGGGGGGGGGSGGGLCAPPQGLMLRGVAYDPVWDPFGEGAGGGYDSGPDDMVV</sequence>
<evidence type="ECO:0000313" key="7">
    <source>
        <dbReference type="EMBL" id="KAG5186055.1"/>
    </source>
</evidence>
<evidence type="ECO:0000256" key="4">
    <source>
        <dbReference type="RuleBase" id="RU003792"/>
    </source>
</evidence>
<feature type="non-terminal residue" evidence="7">
    <location>
        <position position="245"/>
    </location>
</feature>